<dbReference type="EMBL" id="CP108110">
    <property type="protein sequence ID" value="WUQ85258.1"/>
    <property type="molecule type" value="Genomic_DNA"/>
</dbReference>
<keyword evidence="4" id="KW-1185">Reference proteome</keyword>
<organism evidence="3 4">
    <name type="scientific">Kitasatospora purpeofusca</name>
    <dbReference type="NCBI Taxonomy" id="67352"/>
    <lineage>
        <taxon>Bacteria</taxon>
        <taxon>Bacillati</taxon>
        <taxon>Actinomycetota</taxon>
        <taxon>Actinomycetes</taxon>
        <taxon>Kitasatosporales</taxon>
        <taxon>Streptomycetaceae</taxon>
        <taxon>Kitasatospora</taxon>
    </lineage>
</organism>
<dbReference type="RefSeq" id="WP_328956036.1">
    <property type="nucleotide sequence ID" value="NZ_CP108110.1"/>
</dbReference>
<accession>A0ABZ1U230</accession>
<evidence type="ECO:0000313" key="4">
    <source>
        <dbReference type="Proteomes" id="UP001432222"/>
    </source>
</evidence>
<evidence type="ECO:0000256" key="1">
    <source>
        <dbReference type="SAM" id="Coils"/>
    </source>
</evidence>
<evidence type="ECO:0000256" key="2">
    <source>
        <dbReference type="SAM" id="MobiDB-lite"/>
    </source>
</evidence>
<protein>
    <recommendedName>
        <fullName evidence="5">PE-PGRS family protein</fullName>
    </recommendedName>
</protein>
<feature type="coiled-coil region" evidence="1">
    <location>
        <begin position="341"/>
        <end position="371"/>
    </location>
</feature>
<dbReference type="Proteomes" id="UP001432222">
    <property type="component" value="Chromosome"/>
</dbReference>
<evidence type="ECO:0008006" key="5">
    <source>
        <dbReference type="Google" id="ProtNLM"/>
    </source>
</evidence>
<proteinExistence type="predicted"/>
<gene>
    <name evidence="3" type="ORF">OHA16_21195</name>
</gene>
<reference evidence="3" key="1">
    <citation type="submission" date="2022-10" db="EMBL/GenBank/DDBJ databases">
        <title>The complete genomes of actinobacterial strains from the NBC collection.</title>
        <authorList>
            <person name="Joergensen T.S."/>
            <person name="Alvarez Arevalo M."/>
            <person name="Sterndorff E.B."/>
            <person name="Faurdal D."/>
            <person name="Vuksanovic O."/>
            <person name="Mourched A.-S."/>
            <person name="Charusanti P."/>
            <person name="Shaw S."/>
            <person name="Blin K."/>
            <person name="Weber T."/>
        </authorList>
    </citation>
    <scope>NUCLEOTIDE SEQUENCE</scope>
    <source>
        <strain evidence="3">NBC_00222</strain>
    </source>
</reference>
<keyword evidence="1" id="KW-0175">Coiled coil</keyword>
<feature type="compositionally biased region" description="Basic and acidic residues" evidence="2">
    <location>
        <begin position="74"/>
        <end position="100"/>
    </location>
</feature>
<evidence type="ECO:0000313" key="3">
    <source>
        <dbReference type="EMBL" id="WUQ85258.1"/>
    </source>
</evidence>
<feature type="region of interest" description="Disordered" evidence="2">
    <location>
        <begin position="71"/>
        <end position="100"/>
    </location>
</feature>
<sequence length="481" mass="54341">MKSSLALTEIQAELLRWVAANPGAEIESRKSNTLWALEQRKLVKRKFSITKQGYQVQTSAVTEQGKYYLKHGRHPEEAEREAQRNARDPETAKDAPTDGPELIRRLEVAGGNITVPDPGVMTRGRWTRAFYHAVNNDLLPPGQKLRLTGREKGDLKLRLLDPAKEPPPPPPVPVVEVPADLAQAHPLITATRKALGRRQTGTADTRGQQGVIPIHVSSPLVDRALRIMQGLLSEAEQRGYTVEARPIEAFRRRDEPRSAVVIIAKGHAFPLEICERTTKQPHEPTARELRDAEREPAWMRKRIPKYDHVPDGRLMIDTPGHDQTYGHRQYDCSDGTRWTLESRLGHLLAAIEERAERAEEQRIRAEQAEQLRKQRWLEAVDEAHQTLIRDQRIKTLEQQLEARRTANEIRGLCAAVRESATGTPVDATIEWLRWAEAHANSIDPVITGVALPPDPPPSRQNLAPYLGSQNTHAYPWPFPNR</sequence>
<name>A0ABZ1U230_9ACTN</name>